<proteinExistence type="predicted"/>
<organism evidence="1 2">
    <name type="scientific">Dallia pectoralis</name>
    <name type="common">Alaska blackfish</name>
    <dbReference type="NCBI Taxonomy" id="75939"/>
    <lineage>
        <taxon>Eukaryota</taxon>
        <taxon>Metazoa</taxon>
        <taxon>Chordata</taxon>
        <taxon>Craniata</taxon>
        <taxon>Vertebrata</taxon>
        <taxon>Euteleostomi</taxon>
        <taxon>Actinopterygii</taxon>
        <taxon>Neopterygii</taxon>
        <taxon>Teleostei</taxon>
        <taxon>Protacanthopterygii</taxon>
        <taxon>Esociformes</taxon>
        <taxon>Umbridae</taxon>
        <taxon>Dallia</taxon>
    </lineage>
</organism>
<dbReference type="EMBL" id="CM055729">
    <property type="protein sequence ID" value="KAJ8014621.1"/>
    <property type="molecule type" value="Genomic_DNA"/>
</dbReference>
<reference evidence="1" key="1">
    <citation type="submission" date="2021-05" db="EMBL/GenBank/DDBJ databases">
        <authorList>
            <person name="Pan Q."/>
            <person name="Jouanno E."/>
            <person name="Zahm M."/>
            <person name="Klopp C."/>
            <person name="Cabau C."/>
            <person name="Louis A."/>
            <person name="Berthelot C."/>
            <person name="Parey E."/>
            <person name="Roest Crollius H."/>
            <person name="Montfort J."/>
            <person name="Robinson-Rechavi M."/>
            <person name="Bouchez O."/>
            <person name="Lampietro C."/>
            <person name="Lopez Roques C."/>
            <person name="Donnadieu C."/>
            <person name="Postlethwait J."/>
            <person name="Bobe J."/>
            <person name="Dillon D."/>
            <person name="Chandos A."/>
            <person name="von Hippel F."/>
            <person name="Guiguen Y."/>
        </authorList>
    </citation>
    <scope>NUCLEOTIDE SEQUENCE</scope>
    <source>
        <strain evidence="1">YG-Jan2019</strain>
    </source>
</reference>
<name>A0ACC2HF37_DALPE</name>
<evidence type="ECO:0000313" key="2">
    <source>
        <dbReference type="Proteomes" id="UP001157502"/>
    </source>
</evidence>
<keyword evidence="2" id="KW-1185">Reference proteome</keyword>
<protein>
    <submittedName>
        <fullName evidence="1">Uncharacterized protein</fullName>
    </submittedName>
</protein>
<gene>
    <name evidence="1" type="ORF">DPEC_G00017540</name>
</gene>
<dbReference type="Proteomes" id="UP001157502">
    <property type="component" value="Chromosome 2"/>
</dbReference>
<evidence type="ECO:0000313" key="1">
    <source>
        <dbReference type="EMBL" id="KAJ8014621.1"/>
    </source>
</evidence>
<comment type="caution">
    <text evidence="1">The sequence shown here is derived from an EMBL/GenBank/DDBJ whole genome shotgun (WGS) entry which is preliminary data.</text>
</comment>
<accession>A0ACC2HF37</accession>
<sequence>MIAALAPYHRLDCQDHAYNTVLKHALDSAELQDSAPEVTQTWLAAKALVRYVKQTGIISQLSTTVRQISDTRFSTVFLTLDSIKQVYAELREKLESRGESRKIDKISPDVLEFLLEFLHPFYQAQRELEGDQYPRLNLVVLWHERLKRHCRPVATDSPHQAIIRERHLEVSVKRQMKLRNHDMEEERNHLGWWKNNSGVFPLLYRYWPIVSSESLQVAAAARGTSVQLD</sequence>